<evidence type="ECO:0000256" key="3">
    <source>
        <dbReference type="ARBA" id="ARBA00022643"/>
    </source>
</evidence>
<dbReference type="PANTHER" id="PTHR10578">
    <property type="entry name" value="S -2-HYDROXY-ACID OXIDASE-RELATED"/>
    <property type="match status" value="1"/>
</dbReference>
<dbReference type="Pfam" id="PF01070">
    <property type="entry name" value="FMN_dh"/>
    <property type="match status" value="1"/>
</dbReference>
<evidence type="ECO:0000313" key="5">
    <source>
        <dbReference type="EMBL" id="SFI38315.1"/>
    </source>
</evidence>
<evidence type="ECO:0000313" key="6">
    <source>
        <dbReference type="Proteomes" id="UP000182737"/>
    </source>
</evidence>
<organism evidence="5 6">
    <name type="scientific">Treponema bryantii</name>
    <dbReference type="NCBI Taxonomy" id="163"/>
    <lineage>
        <taxon>Bacteria</taxon>
        <taxon>Pseudomonadati</taxon>
        <taxon>Spirochaetota</taxon>
        <taxon>Spirochaetia</taxon>
        <taxon>Spirochaetales</taxon>
        <taxon>Treponemataceae</taxon>
        <taxon>Treponema</taxon>
    </lineage>
</organism>
<reference evidence="6" key="1">
    <citation type="submission" date="2016-10" db="EMBL/GenBank/DDBJ databases">
        <authorList>
            <person name="Varghese N."/>
            <person name="Submissions S."/>
        </authorList>
    </citation>
    <scope>NUCLEOTIDE SEQUENCE [LARGE SCALE GENOMIC DNA]</scope>
    <source>
        <strain evidence="6">XBD1002</strain>
    </source>
</reference>
<dbReference type="InterPro" id="IPR013785">
    <property type="entry name" value="Aldolase_TIM"/>
</dbReference>
<keyword evidence="2" id="KW-0285">Flavoprotein</keyword>
<keyword evidence="3" id="KW-0288">FMN</keyword>
<dbReference type="PANTHER" id="PTHR10578:SF107">
    <property type="entry name" value="2-HYDROXYACID OXIDASE 1"/>
    <property type="match status" value="1"/>
</dbReference>
<dbReference type="EMBL" id="FORI01000001">
    <property type="protein sequence ID" value="SFI38315.1"/>
    <property type="molecule type" value="Genomic_DNA"/>
</dbReference>
<comment type="cofactor">
    <cofactor evidence="1">
        <name>FMN</name>
        <dbReference type="ChEBI" id="CHEBI:58210"/>
    </cofactor>
</comment>
<dbReference type="Gene3D" id="3.20.20.70">
    <property type="entry name" value="Aldolase class I"/>
    <property type="match status" value="1"/>
</dbReference>
<dbReference type="SUPFAM" id="SSF51395">
    <property type="entry name" value="FMN-linked oxidoreductases"/>
    <property type="match status" value="1"/>
</dbReference>
<dbReference type="GO" id="GO:0016491">
    <property type="term" value="F:oxidoreductase activity"/>
    <property type="evidence" value="ECO:0007669"/>
    <property type="project" value="InterPro"/>
</dbReference>
<dbReference type="Proteomes" id="UP000182737">
    <property type="component" value="Unassembled WGS sequence"/>
</dbReference>
<proteinExistence type="predicted"/>
<keyword evidence="6" id="KW-1185">Reference proteome</keyword>
<dbReference type="AlphaFoldDB" id="A0A1I3HRG0"/>
<gene>
    <name evidence="5" type="ORF">SAMN04487775_10126</name>
</gene>
<protein>
    <submittedName>
        <fullName evidence="5">FMN-dependent dehydrogenase</fullName>
    </submittedName>
</protein>
<sequence>MATSKGNKVGTGDLKCHRCAICDGYGCPGMLPGLGGVFDGKNFQLNCEGWKELYNTKKEEISKIEVKPELLRCGPVTGAVENIGYANESDFYLPYLKNAAKAGFGLCVGDGCPDEKLKLGTAAIKELAENTVVSTDSTTVKAAFFLKPYPQERLFERIEWVRPYASHIGIDIDSYNIVTMRNLVNLERKTAAQLEEFREHTKLPFVIKGVFTDDDIALVREVRPDVVYISNHGGRVETRIGSTANFLAEHAAELKKYCQEIWVDGGIRTREDIQTALYYGADQIIMARPLIRATYDDHFDETVRELLGG</sequence>
<feature type="domain" description="FMN-dependent dehydrogenase" evidence="4">
    <location>
        <begin position="189"/>
        <end position="293"/>
    </location>
</feature>
<evidence type="ECO:0000256" key="1">
    <source>
        <dbReference type="ARBA" id="ARBA00001917"/>
    </source>
</evidence>
<name>A0A1I3HRG0_9SPIR</name>
<evidence type="ECO:0000259" key="4">
    <source>
        <dbReference type="Pfam" id="PF01070"/>
    </source>
</evidence>
<dbReference type="InterPro" id="IPR000262">
    <property type="entry name" value="FMN-dep_DH"/>
</dbReference>
<accession>A0A1I3HRG0</accession>
<evidence type="ECO:0000256" key="2">
    <source>
        <dbReference type="ARBA" id="ARBA00022630"/>
    </source>
</evidence>